<dbReference type="PANTHER" id="PTHR34776">
    <property type="entry name" value="F17F16.3 PROTEIN"/>
    <property type="match status" value="1"/>
</dbReference>
<dbReference type="OrthoDB" id="1028014at2759"/>
<protein>
    <submittedName>
        <fullName evidence="2">Uncharacterized protein</fullName>
    </submittedName>
</protein>
<accession>A0A0C3H1F3</accession>
<feature type="region of interest" description="Disordered" evidence="1">
    <location>
        <begin position="1"/>
        <end position="59"/>
    </location>
</feature>
<evidence type="ECO:0000256" key="1">
    <source>
        <dbReference type="SAM" id="MobiDB-lite"/>
    </source>
</evidence>
<feature type="compositionally biased region" description="Basic residues" evidence="1">
    <location>
        <begin position="1"/>
        <end position="11"/>
    </location>
</feature>
<feature type="compositionally biased region" description="Basic and acidic residues" evidence="1">
    <location>
        <begin position="12"/>
        <end position="27"/>
    </location>
</feature>
<evidence type="ECO:0000313" key="3">
    <source>
        <dbReference type="Proteomes" id="UP000054321"/>
    </source>
</evidence>
<feature type="compositionally biased region" description="Basic and acidic residues" evidence="1">
    <location>
        <begin position="40"/>
        <end position="53"/>
    </location>
</feature>
<feature type="region of interest" description="Disordered" evidence="1">
    <location>
        <begin position="276"/>
        <end position="309"/>
    </location>
</feature>
<dbReference type="STRING" id="913774.A0A0C3H1F3"/>
<dbReference type="Proteomes" id="UP000054321">
    <property type="component" value="Unassembled WGS sequence"/>
</dbReference>
<sequence length="330" mass="37305">MVSTRSKRTRSAKKDPDATEGKEDVANKKSKKTRAMNTRTVDEVKEQRDKNTSENETETVSSISEKGIIYFFFKGRVGVEEPQGIQDVARSYIVLRPISIDSKVETSSLNDSRHARLLVLPKKTLPKKHGRGFLAFVKTPASSLEDLREELSGGEYDTKTRGKRQVPSAKPFAEGMYAIISKDQRSHLVYRITFPAIGDVQKEFGVHERGSYIVSAKNPKFPSPGSVSLGEPPKYPEKIQKYFRDLRWVPLVPELLDYENTQLLIIGEGLGIMRQAAESRSGDEGDKQSFEEETEELQNEDGFAHLEESDPTFTMLDSNLEDHLKMKTTW</sequence>
<gene>
    <name evidence="2" type="ORF">OIDMADRAFT_182581</name>
</gene>
<feature type="compositionally biased region" description="Basic and acidic residues" evidence="1">
    <location>
        <begin position="280"/>
        <end position="290"/>
    </location>
</feature>
<proteinExistence type="predicted"/>
<organism evidence="2 3">
    <name type="scientific">Oidiodendron maius (strain Zn)</name>
    <dbReference type="NCBI Taxonomy" id="913774"/>
    <lineage>
        <taxon>Eukaryota</taxon>
        <taxon>Fungi</taxon>
        <taxon>Dikarya</taxon>
        <taxon>Ascomycota</taxon>
        <taxon>Pezizomycotina</taxon>
        <taxon>Leotiomycetes</taxon>
        <taxon>Leotiomycetes incertae sedis</taxon>
        <taxon>Myxotrichaceae</taxon>
        <taxon>Oidiodendron</taxon>
    </lineage>
</organism>
<dbReference type="HOGENOM" id="CLU_024063_0_1_1"/>
<evidence type="ECO:0000313" key="2">
    <source>
        <dbReference type="EMBL" id="KIM97179.1"/>
    </source>
</evidence>
<dbReference type="AlphaFoldDB" id="A0A0C3H1F3"/>
<reference evidence="2 3" key="1">
    <citation type="submission" date="2014-04" db="EMBL/GenBank/DDBJ databases">
        <authorList>
            <consortium name="DOE Joint Genome Institute"/>
            <person name="Kuo A."/>
            <person name="Martino E."/>
            <person name="Perotto S."/>
            <person name="Kohler A."/>
            <person name="Nagy L.G."/>
            <person name="Floudas D."/>
            <person name="Copeland A."/>
            <person name="Barry K.W."/>
            <person name="Cichocki N."/>
            <person name="Veneault-Fourrey C."/>
            <person name="LaButti K."/>
            <person name="Lindquist E.A."/>
            <person name="Lipzen A."/>
            <person name="Lundell T."/>
            <person name="Morin E."/>
            <person name="Murat C."/>
            <person name="Sun H."/>
            <person name="Tunlid A."/>
            <person name="Henrissat B."/>
            <person name="Grigoriev I.V."/>
            <person name="Hibbett D.S."/>
            <person name="Martin F."/>
            <person name="Nordberg H.P."/>
            <person name="Cantor M.N."/>
            <person name="Hua S.X."/>
        </authorList>
    </citation>
    <scope>NUCLEOTIDE SEQUENCE [LARGE SCALE GENOMIC DNA]</scope>
    <source>
        <strain evidence="2 3">Zn</strain>
    </source>
</reference>
<dbReference type="PANTHER" id="PTHR34776:SF1">
    <property type="entry name" value="F17F16.3 PROTEIN"/>
    <property type="match status" value="1"/>
</dbReference>
<keyword evidence="3" id="KW-1185">Reference proteome</keyword>
<reference evidence="3" key="2">
    <citation type="submission" date="2015-01" db="EMBL/GenBank/DDBJ databases">
        <title>Evolutionary Origins and Diversification of the Mycorrhizal Mutualists.</title>
        <authorList>
            <consortium name="DOE Joint Genome Institute"/>
            <consortium name="Mycorrhizal Genomics Consortium"/>
            <person name="Kohler A."/>
            <person name="Kuo A."/>
            <person name="Nagy L.G."/>
            <person name="Floudas D."/>
            <person name="Copeland A."/>
            <person name="Barry K.W."/>
            <person name="Cichocki N."/>
            <person name="Veneault-Fourrey C."/>
            <person name="LaButti K."/>
            <person name="Lindquist E.A."/>
            <person name="Lipzen A."/>
            <person name="Lundell T."/>
            <person name="Morin E."/>
            <person name="Murat C."/>
            <person name="Riley R."/>
            <person name="Ohm R."/>
            <person name="Sun H."/>
            <person name="Tunlid A."/>
            <person name="Henrissat B."/>
            <person name="Grigoriev I.V."/>
            <person name="Hibbett D.S."/>
            <person name="Martin F."/>
        </authorList>
    </citation>
    <scope>NUCLEOTIDE SEQUENCE [LARGE SCALE GENOMIC DNA]</scope>
    <source>
        <strain evidence="3">Zn</strain>
    </source>
</reference>
<name>A0A0C3H1F3_OIDMZ</name>
<dbReference type="EMBL" id="KN832882">
    <property type="protein sequence ID" value="KIM97179.1"/>
    <property type="molecule type" value="Genomic_DNA"/>
</dbReference>
<dbReference type="InParanoid" id="A0A0C3H1F3"/>